<comment type="caution">
    <text evidence="1">The sequence shown here is derived from an EMBL/GenBank/DDBJ whole genome shotgun (WGS) entry which is preliminary data.</text>
</comment>
<evidence type="ECO:0000313" key="2">
    <source>
        <dbReference type="Proteomes" id="UP000703269"/>
    </source>
</evidence>
<dbReference type="EMBL" id="BPQB01000046">
    <property type="protein sequence ID" value="GJE95117.1"/>
    <property type="molecule type" value="Genomic_DNA"/>
</dbReference>
<organism evidence="1 2">
    <name type="scientific">Phanerochaete sordida</name>
    <dbReference type="NCBI Taxonomy" id="48140"/>
    <lineage>
        <taxon>Eukaryota</taxon>
        <taxon>Fungi</taxon>
        <taxon>Dikarya</taxon>
        <taxon>Basidiomycota</taxon>
        <taxon>Agaricomycotina</taxon>
        <taxon>Agaricomycetes</taxon>
        <taxon>Polyporales</taxon>
        <taxon>Phanerochaetaceae</taxon>
        <taxon>Phanerochaete</taxon>
    </lineage>
</organism>
<evidence type="ECO:0000313" key="1">
    <source>
        <dbReference type="EMBL" id="GJE95117.1"/>
    </source>
</evidence>
<sequence length="467" mass="53011">MQFSGVDPAAGRYREEKRALNVGSTKILHLVGRTRPIDNLRDYIRRAVLPGMVVNPLAVNLPPADRRSHVVHLSVGFSLWRVLQYMEPLYTEELNEDVLSFTKTFMPTSPCNTSEPDYVTGEWLSVPCQTYETMPVRLTQVGDCESMRRWVSEYPLATVQRLLHLVFPESRPWGFHRESSFDPDDEIVASYAWEARNRKCQILNTTLVLMVLPPWVLSPADLVAMTKCRKLRRRRFPEDPDPQWTACERLWAKIWDLCTRRKCHWFVITSYNTWVFGAFSAGRTRGFISEPKSFIQREPNVLETLAYWTASSMGLPGGFTLPTVVELVSEVSRDLEIPPFPHDRFPPPPRSESDWSVNDDVDEEIEEAEVSTVLGMAISASGVEEEAVPPPLPDTVPAQTLAERVLAWQEHLPRPCDAMSEAAFSAHTVSSAATSMRSDDLEQLYPLVPGNWVTAPLSQNVMRMASY</sequence>
<name>A0A9P3GHJ5_9APHY</name>
<accession>A0A9P3GHJ5</accession>
<dbReference type="Proteomes" id="UP000703269">
    <property type="component" value="Unassembled WGS sequence"/>
</dbReference>
<keyword evidence="2" id="KW-1185">Reference proteome</keyword>
<gene>
    <name evidence="1" type="ORF">PsYK624_112980</name>
</gene>
<dbReference type="AlphaFoldDB" id="A0A9P3GHJ5"/>
<dbReference type="OrthoDB" id="2579508at2759"/>
<reference evidence="1 2" key="1">
    <citation type="submission" date="2021-08" db="EMBL/GenBank/DDBJ databases">
        <title>Draft Genome Sequence of Phanerochaete sordida strain YK-624.</title>
        <authorList>
            <person name="Mori T."/>
            <person name="Dohra H."/>
            <person name="Suzuki T."/>
            <person name="Kawagishi H."/>
            <person name="Hirai H."/>
        </authorList>
    </citation>
    <scope>NUCLEOTIDE SEQUENCE [LARGE SCALE GENOMIC DNA]</scope>
    <source>
        <strain evidence="1 2">YK-624</strain>
    </source>
</reference>
<protein>
    <submittedName>
        <fullName evidence="1">Uncharacterized protein</fullName>
    </submittedName>
</protein>
<proteinExistence type="predicted"/>